<feature type="transmembrane region" description="Helical" evidence="6">
    <location>
        <begin position="604"/>
        <end position="621"/>
    </location>
</feature>
<sequence length="794" mass="88859">MAYYNDFGPRPFDRHDDPYIPPDIDGPPPSNFPFRSEYPDDHQMWDRPSPPSFRGAPDYERGPYSSTPGDYHMYPPGSMGGGMRAEDYIPQVFPRMGSPEGYPSDYPPVRAPPFAPDYERGPPPGGYADDYGRRPPPGYPGGDYDRPLPYEYEMVQTDFGGYERRPILPGYQRERPLGGYPPAEHGRWHDPHQRHGPPVHLRDGGRYDAGAGHPPRSYEPEVRFNRPESPRRPQPPIVAYPPEQVKSPPRPSGGGDGGGQFPPMPYEPAVAAADPPPPPMKQDRAPEGEPQFPPMPYEPVHRSPHHHHEGPPPQRSPRMNPRDDDVAVPYHAQMGIPPDQPFQQAHYGHATEHGHIKRKHLQGCKDYWAAFIFFFHFWAVVGVCIYLGVRGVIKTNENEDLTRHSIFAPSPPVSDRLYSIKHWAPQLAAAAGSGWLFAMVWQHVVRSATMIKACLALGAVATGLLGIILISTGTTIGIVGLIFLVSALFQGLYVHLVRERIPFAACMYKKTRDVLRHYKGLYIISAWHVLLALAWLALWIFGVSGAVSLPHGGWYAALLVLSLAWSIEVLRNIVYVTVAGLVGTYYYEARHMPHVPTLRALQRAWTISFGSICLGSLFVAPVQTLHCLAKRLANEQGENEFMFSCVNCFLGVLNFFMRHFNKWAFVNVGLHGNSFVKSARRTWDMFENQGAMLLINDDLTGAILLSSCLIGGVLTALVGGCWTFATHSHLTVGVSIISFFIGFFVTYLTMVVRESAVAAYYVCFAEDPATLKKIDEAHYQYMVERKRQLDQQIA</sequence>
<dbReference type="GO" id="GO:0005886">
    <property type="term" value="C:plasma membrane"/>
    <property type="evidence" value="ECO:0007669"/>
    <property type="project" value="UniProtKB-SubCell"/>
</dbReference>
<feature type="compositionally biased region" description="Pro residues" evidence="7">
    <location>
        <begin position="19"/>
        <end position="31"/>
    </location>
</feature>
<dbReference type="AlphaFoldDB" id="A0A2K1IXE3"/>
<keyword evidence="5 6" id="KW-0472">Membrane</keyword>
<name>A0A2K1IXE3_PHYPA</name>
<evidence type="ECO:0000313" key="8">
    <source>
        <dbReference type="EMBL" id="PNR33938.1"/>
    </source>
</evidence>
<comment type="subcellular location">
    <subcellularLocation>
        <location evidence="6">Cell membrane</location>
        <topology evidence="6">Multi-pass membrane protein</topology>
    </subcellularLocation>
    <subcellularLocation>
        <location evidence="1">Membrane</location>
        <topology evidence="1">Multi-pass membrane protein</topology>
    </subcellularLocation>
</comment>
<dbReference type="Gramene" id="Pp3c19_5950V3.3">
    <property type="protein sequence ID" value="Pp3c19_5950V3.3"/>
    <property type="gene ID" value="Pp3c19_5950"/>
</dbReference>
<dbReference type="EMBL" id="ABEU02000019">
    <property type="protein sequence ID" value="PNR33938.1"/>
    <property type="molecule type" value="Genomic_DNA"/>
</dbReference>
<evidence type="ECO:0000256" key="5">
    <source>
        <dbReference type="ARBA" id="ARBA00023136"/>
    </source>
</evidence>
<feature type="transmembrane region" description="Helical" evidence="6">
    <location>
        <begin position="702"/>
        <end position="725"/>
    </location>
</feature>
<gene>
    <name evidence="9" type="primary">LOC112296125</name>
    <name evidence="8" type="ORF">PHYPA_023754</name>
</gene>
<accession>A0A2K1IXE3</accession>
<dbReference type="Proteomes" id="UP000006727">
    <property type="component" value="Chromosome 19"/>
</dbReference>
<dbReference type="GeneID" id="112296125"/>
<dbReference type="Gramene" id="Pp3c19_5950V3.4">
    <property type="protein sequence ID" value="Pp3c19_5950V3.4"/>
    <property type="gene ID" value="Pp3c19_5950"/>
</dbReference>
<feature type="region of interest" description="Disordered" evidence="7">
    <location>
        <begin position="331"/>
        <end position="350"/>
    </location>
</feature>
<feature type="region of interest" description="Disordered" evidence="7">
    <location>
        <begin position="1"/>
        <end position="325"/>
    </location>
</feature>
<feature type="compositionally biased region" description="Basic and acidic residues" evidence="7">
    <location>
        <begin position="184"/>
        <end position="193"/>
    </location>
</feature>
<feature type="transmembrane region" description="Helical" evidence="6">
    <location>
        <begin position="554"/>
        <end position="583"/>
    </location>
</feature>
<keyword evidence="4 6" id="KW-1133">Transmembrane helix</keyword>
<evidence type="ECO:0000256" key="4">
    <source>
        <dbReference type="ARBA" id="ARBA00022989"/>
    </source>
</evidence>
<feature type="transmembrane region" description="Helical" evidence="6">
    <location>
        <begin position="641"/>
        <end position="657"/>
    </location>
</feature>
<reference evidence="9" key="3">
    <citation type="submission" date="2020-12" db="UniProtKB">
        <authorList>
            <consortium name="EnsemblPlants"/>
        </authorList>
    </citation>
    <scope>IDENTIFICATION</scope>
</reference>
<protein>
    <recommendedName>
        <fullName evidence="6">Choline transporter-like protein</fullName>
    </recommendedName>
</protein>
<dbReference type="EnsemblPlants" id="Pp3c19_5950V3.2">
    <property type="protein sequence ID" value="Pp3c19_5950V3.2"/>
    <property type="gene ID" value="Pp3c19_5950"/>
</dbReference>
<evidence type="ECO:0000313" key="9">
    <source>
        <dbReference type="EnsemblPlants" id="Pp3c19_5950V3.1"/>
    </source>
</evidence>
<dbReference type="PANTHER" id="PTHR12385:SF93">
    <property type="entry name" value="CHOLINE TRANSPORTER-LIKE PROTEIN"/>
    <property type="match status" value="1"/>
</dbReference>
<dbReference type="OrthoDB" id="44736at2759"/>
<feature type="compositionally biased region" description="Basic and acidic residues" evidence="7">
    <location>
        <begin position="161"/>
        <end position="176"/>
    </location>
</feature>
<feature type="transmembrane region" description="Helical" evidence="6">
    <location>
        <begin position="476"/>
        <end position="497"/>
    </location>
</feature>
<evidence type="ECO:0000256" key="1">
    <source>
        <dbReference type="ARBA" id="ARBA00004141"/>
    </source>
</evidence>
<dbReference type="EnsemblPlants" id="Pp3c19_5950V3.3">
    <property type="protein sequence ID" value="Pp3c19_5950V3.3"/>
    <property type="gene ID" value="Pp3c19_5950"/>
</dbReference>
<dbReference type="Gramene" id="Pp3c19_5950V3.2">
    <property type="protein sequence ID" value="Pp3c19_5950V3.2"/>
    <property type="gene ID" value="Pp3c19_5950"/>
</dbReference>
<keyword evidence="3 6" id="KW-0812">Transmembrane</keyword>
<dbReference type="GO" id="GO:0022857">
    <property type="term" value="F:transmembrane transporter activity"/>
    <property type="evidence" value="ECO:0000318"/>
    <property type="project" value="GO_Central"/>
</dbReference>
<feature type="compositionally biased region" description="Basic and acidic residues" evidence="7">
    <location>
        <begin position="216"/>
        <end position="231"/>
    </location>
</feature>
<reference evidence="8 10" key="1">
    <citation type="journal article" date="2008" name="Science">
        <title>The Physcomitrella genome reveals evolutionary insights into the conquest of land by plants.</title>
        <authorList>
            <person name="Rensing S."/>
            <person name="Lang D."/>
            <person name="Zimmer A."/>
            <person name="Terry A."/>
            <person name="Salamov A."/>
            <person name="Shapiro H."/>
            <person name="Nishiyama T."/>
            <person name="Perroud P.-F."/>
            <person name="Lindquist E."/>
            <person name="Kamisugi Y."/>
            <person name="Tanahashi T."/>
            <person name="Sakakibara K."/>
            <person name="Fujita T."/>
            <person name="Oishi K."/>
            <person name="Shin-I T."/>
            <person name="Kuroki Y."/>
            <person name="Toyoda A."/>
            <person name="Suzuki Y."/>
            <person name="Hashimoto A."/>
            <person name="Yamaguchi K."/>
            <person name="Sugano A."/>
            <person name="Kohara Y."/>
            <person name="Fujiyama A."/>
            <person name="Anterola A."/>
            <person name="Aoki S."/>
            <person name="Ashton N."/>
            <person name="Barbazuk W.B."/>
            <person name="Barker E."/>
            <person name="Bennetzen J."/>
            <person name="Bezanilla M."/>
            <person name="Blankenship R."/>
            <person name="Cho S.H."/>
            <person name="Dutcher S."/>
            <person name="Estelle M."/>
            <person name="Fawcett J.A."/>
            <person name="Gundlach H."/>
            <person name="Hanada K."/>
            <person name="Heyl A."/>
            <person name="Hicks K.A."/>
            <person name="Hugh J."/>
            <person name="Lohr M."/>
            <person name="Mayer K."/>
            <person name="Melkozernov A."/>
            <person name="Murata T."/>
            <person name="Nelson D."/>
            <person name="Pils B."/>
            <person name="Prigge M."/>
            <person name="Reiss B."/>
            <person name="Renner T."/>
            <person name="Rombauts S."/>
            <person name="Rushton P."/>
            <person name="Sanderfoot A."/>
            <person name="Schween G."/>
            <person name="Shiu S.-H."/>
            <person name="Stueber K."/>
            <person name="Theodoulou F.L."/>
            <person name="Tu H."/>
            <person name="Van de Peer Y."/>
            <person name="Verrier P.J."/>
            <person name="Waters E."/>
            <person name="Wood A."/>
            <person name="Yang L."/>
            <person name="Cove D."/>
            <person name="Cuming A."/>
            <person name="Hasebe M."/>
            <person name="Lucas S."/>
            <person name="Mishler D.B."/>
            <person name="Reski R."/>
            <person name="Grigoriev I."/>
            <person name="Quatrano R.S."/>
            <person name="Boore J.L."/>
        </authorList>
    </citation>
    <scope>NUCLEOTIDE SEQUENCE [LARGE SCALE GENOMIC DNA]</scope>
    <source>
        <strain evidence="9 10">cv. Gransden 2004</strain>
    </source>
</reference>
<evidence type="ECO:0000256" key="2">
    <source>
        <dbReference type="ARBA" id="ARBA00007168"/>
    </source>
</evidence>
<dbReference type="GO" id="GO:0055085">
    <property type="term" value="P:transmembrane transport"/>
    <property type="evidence" value="ECO:0000318"/>
    <property type="project" value="GO_Central"/>
</dbReference>
<dbReference type="EnsemblPlants" id="Pp3c19_5950V3.4">
    <property type="protein sequence ID" value="Pp3c19_5950V3.4"/>
    <property type="gene ID" value="Pp3c19_5950"/>
</dbReference>
<dbReference type="PaxDb" id="3218-PP1S303_34V6.1"/>
<evidence type="ECO:0000256" key="3">
    <source>
        <dbReference type="ARBA" id="ARBA00022692"/>
    </source>
</evidence>
<dbReference type="Pfam" id="PF04515">
    <property type="entry name" value="Choline_transpo"/>
    <property type="match status" value="1"/>
</dbReference>
<dbReference type="EnsemblPlants" id="Pp3c19_5950V3.1">
    <property type="protein sequence ID" value="Pp3c19_5950V3.1"/>
    <property type="gene ID" value="Pp3c19_5950"/>
</dbReference>
<dbReference type="KEGG" id="ppp:112296125"/>
<dbReference type="InterPro" id="IPR007603">
    <property type="entry name" value="Choline_transptr-like"/>
</dbReference>
<feature type="transmembrane region" description="Helical" evidence="6">
    <location>
        <begin position="518"/>
        <end position="542"/>
    </location>
</feature>
<reference evidence="8 10" key="2">
    <citation type="journal article" date="2018" name="Plant J.">
        <title>The Physcomitrella patens chromosome-scale assembly reveals moss genome structure and evolution.</title>
        <authorList>
            <person name="Lang D."/>
            <person name="Ullrich K.K."/>
            <person name="Murat F."/>
            <person name="Fuchs J."/>
            <person name="Jenkins J."/>
            <person name="Haas F.B."/>
            <person name="Piednoel M."/>
            <person name="Gundlach H."/>
            <person name="Van Bel M."/>
            <person name="Meyberg R."/>
            <person name="Vives C."/>
            <person name="Morata J."/>
            <person name="Symeonidi A."/>
            <person name="Hiss M."/>
            <person name="Muchero W."/>
            <person name="Kamisugi Y."/>
            <person name="Saleh O."/>
            <person name="Blanc G."/>
            <person name="Decker E.L."/>
            <person name="van Gessel N."/>
            <person name="Grimwood J."/>
            <person name="Hayes R.D."/>
            <person name="Graham S.W."/>
            <person name="Gunter L.E."/>
            <person name="McDaniel S.F."/>
            <person name="Hoernstein S.N.W."/>
            <person name="Larsson A."/>
            <person name="Li F.W."/>
            <person name="Perroud P.F."/>
            <person name="Phillips J."/>
            <person name="Ranjan P."/>
            <person name="Rokshar D.S."/>
            <person name="Rothfels C.J."/>
            <person name="Schneider L."/>
            <person name="Shu S."/>
            <person name="Stevenson D.W."/>
            <person name="Thummler F."/>
            <person name="Tillich M."/>
            <person name="Villarreal Aguilar J.C."/>
            <person name="Widiez T."/>
            <person name="Wong G.K."/>
            <person name="Wymore A."/>
            <person name="Zhang Y."/>
            <person name="Zimmer A.D."/>
            <person name="Quatrano R.S."/>
            <person name="Mayer K.F.X."/>
            <person name="Goodstein D."/>
            <person name="Casacuberta J.M."/>
            <person name="Vandepoele K."/>
            <person name="Reski R."/>
            <person name="Cuming A.C."/>
            <person name="Tuskan G.A."/>
            <person name="Maumus F."/>
            <person name="Salse J."/>
            <person name="Schmutz J."/>
            <person name="Rensing S.A."/>
        </authorList>
    </citation>
    <scope>NUCLEOTIDE SEQUENCE [LARGE SCALE GENOMIC DNA]</scope>
    <source>
        <strain evidence="9 10">cv. Gransden 2004</strain>
    </source>
</reference>
<organism evidence="8">
    <name type="scientific">Physcomitrium patens</name>
    <name type="common">Spreading-leaved earth moss</name>
    <name type="synonym">Physcomitrella patens</name>
    <dbReference type="NCBI Taxonomy" id="3218"/>
    <lineage>
        <taxon>Eukaryota</taxon>
        <taxon>Viridiplantae</taxon>
        <taxon>Streptophyta</taxon>
        <taxon>Embryophyta</taxon>
        <taxon>Bryophyta</taxon>
        <taxon>Bryophytina</taxon>
        <taxon>Bryopsida</taxon>
        <taxon>Funariidae</taxon>
        <taxon>Funariales</taxon>
        <taxon>Funariaceae</taxon>
        <taxon>Physcomitrium</taxon>
    </lineage>
</organism>
<dbReference type="GO" id="GO:0016020">
    <property type="term" value="C:membrane"/>
    <property type="evidence" value="ECO:0000318"/>
    <property type="project" value="GO_Central"/>
</dbReference>
<dbReference type="FunCoup" id="A0A2K1IXE3">
    <property type="interactions" value="810"/>
</dbReference>
<dbReference type="RefSeq" id="XP_024404091.1">
    <property type="nucleotide sequence ID" value="XM_024548323.2"/>
</dbReference>
<evidence type="ECO:0000256" key="7">
    <source>
        <dbReference type="SAM" id="MobiDB-lite"/>
    </source>
</evidence>
<evidence type="ECO:0000313" key="10">
    <source>
        <dbReference type="Proteomes" id="UP000006727"/>
    </source>
</evidence>
<keyword evidence="10" id="KW-1185">Reference proteome</keyword>
<comment type="similarity">
    <text evidence="2 6">Belongs to the CTL (choline transporter-like) family.</text>
</comment>
<comment type="function">
    <text evidence="6">Choline transporter.</text>
</comment>
<dbReference type="Gramene" id="Pp3c19_5950V3.1">
    <property type="protein sequence ID" value="Pp3c19_5950V3.1"/>
    <property type="gene ID" value="Pp3c19_5950"/>
</dbReference>
<feature type="transmembrane region" description="Helical" evidence="6">
    <location>
        <begin position="367"/>
        <end position="389"/>
    </location>
</feature>
<feature type="transmembrane region" description="Helical" evidence="6">
    <location>
        <begin position="731"/>
        <end position="752"/>
    </location>
</feature>
<evidence type="ECO:0000256" key="6">
    <source>
        <dbReference type="RuleBase" id="RU368066"/>
    </source>
</evidence>
<feature type="compositionally biased region" description="Pro residues" evidence="7">
    <location>
        <begin position="105"/>
        <end position="125"/>
    </location>
</feature>
<dbReference type="PANTHER" id="PTHR12385">
    <property type="entry name" value="CHOLINE TRANSPORTER-LIKE (SLC FAMILY 44)"/>
    <property type="match status" value="1"/>
</dbReference>
<feature type="transmembrane region" description="Helical" evidence="6">
    <location>
        <begin position="453"/>
        <end position="470"/>
    </location>
</feature>
<proteinExistence type="inferred from homology"/>